<proteinExistence type="predicted"/>
<protein>
    <recommendedName>
        <fullName evidence="5">Carbon monoxide dehydrogenase subunit G</fullName>
    </recommendedName>
</protein>
<feature type="transmembrane region" description="Helical" evidence="2">
    <location>
        <begin position="223"/>
        <end position="241"/>
    </location>
</feature>
<organism evidence="3 4">
    <name type="scientific">Nostocoides japonicum T1-X7</name>
    <dbReference type="NCBI Taxonomy" id="1194083"/>
    <lineage>
        <taxon>Bacteria</taxon>
        <taxon>Bacillati</taxon>
        <taxon>Actinomycetota</taxon>
        <taxon>Actinomycetes</taxon>
        <taxon>Micrococcales</taxon>
        <taxon>Intrasporangiaceae</taxon>
        <taxon>Nostocoides</taxon>
    </lineage>
</organism>
<dbReference type="PANTHER" id="PTHR38588:SF1">
    <property type="entry name" value="BLL0334 PROTEIN"/>
    <property type="match status" value="1"/>
</dbReference>
<dbReference type="Proteomes" id="UP000035721">
    <property type="component" value="Unassembled WGS sequence"/>
</dbReference>
<accession>A0A077LW66</accession>
<evidence type="ECO:0000313" key="3">
    <source>
        <dbReference type="EMBL" id="CCH77971.1"/>
    </source>
</evidence>
<evidence type="ECO:0008006" key="5">
    <source>
        <dbReference type="Google" id="ProtNLM"/>
    </source>
</evidence>
<dbReference type="CDD" id="cd07823">
    <property type="entry name" value="SRPBCC_5"/>
    <property type="match status" value="1"/>
</dbReference>
<dbReference type="InterPro" id="IPR023393">
    <property type="entry name" value="START-like_dom_sf"/>
</dbReference>
<gene>
    <name evidence="3" type="ORF">BN12_240040</name>
</gene>
<evidence type="ECO:0000256" key="1">
    <source>
        <dbReference type="SAM" id="MobiDB-lite"/>
    </source>
</evidence>
<dbReference type="STRING" id="1194083.BN12_240040"/>
<keyword evidence="2" id="KW-0472">Membrane</keyword>
<dbReference type="SUPFAM" id="SSF55961">
    <property type="entry name" value="Bet v1-like"/>
    <property type="match status" value="1"/>
</dbReference>
<keyword evidence="2" id="KW-0812">Transmembrane</keyword>
<name>A0A077LW66_9MICO</name>
<dbReference type="InterPro" id="IPR010419">
    <property type="entry name" value="CO_DH_gsu"/>
</dbReference>
<evidence type="ECO:0000313" key="4">
    <source>
        <dbReference type="Proteomes" id="UP000035721"/>
    </source>
</evidence>
<dbReference type="Pfam" id="PF06240">
    <property type="entry name" value="COXG"/>
    <property type="match status" value="1"/>
</dbReference>
<reference evidence="3 4" key="1">
    <citation type="journal article" date="2013" name="ISME J.">
        <title>A metabolic model for members of the genus Tetrasphaera involved in enhanced biological phosphorus removal.</title>
        <authorList>
            <person name="Kristiansen R."/>
            <person name="Nguyen H.T.T."/>
            <person name="Saunders A.M."/>
            <person name="Nielsen J.L."/>
            <person name="Wimmer R."/>
            <person name="Le V.Q."/>
            <person name="McIlroy S.J."/>
            <person name="Petrovski S."/>
            <person name="Seviour R.J."/>
            <person name="Calteau A."/>
            <person name="Nielsen K.L."/>
            <person name="Nielsen P.H."/>
        </authorList>
    </citation>
    <scope>NUCLEOTIDE SEQUENCE [LARGE SCALE GENOMIC DNA]</scope>
    <source>
        <strain evidence="3 4">T1-X7</strain>
    </source>
</reference>
<dbReference type="Gene3D" id="3.30.530.20">
    <property type="match status" value="1"/>
</dbReference>
<feature type="region of interest" description="Disordered" evidence="1">
    <location>
        <begin position="152"/>
        <end position="205"/>
    </location>
</feature>
<dbReference type="PANTHER" id="PTHR38588">
    <property type="entry name" value="BLL0334 PROTEIN"/>
    <property type="match status" value="1"/>
</dbReference>
<keyword evidence="4" id="KW-1185">Reference proteome</keyword>
<keyword evidence="2" id="KW-1133">Transmembrane helix</keyword>
<evidence type="ECO:0000256" key="2">
    <source>
        <dbReference type="SAM" id="Phobius"/>
    </source>
</evidence>
<comment type="caution">
    <text evidence="3">The sequence shown here is derived from an EMBL/GenBank/DDBJ whole genome shotgun (WGS) entry which is preliminary data.</text>
</comment>
<dbReference type="AlphaFoldDB" id="A0A077LW66"/>
<dbReference type="RefSeq" id="WP_048550595.1">
    <property type="nucleotide sequence ID" value="NZ_HF570958.1"/>
</dbReference>
<dbReference type="OrthoDB" id="9808623at2"/>
<sequence length="245" mass="24612">MELKHNFTVPAPVQASWDHFMDIASVAECFPGATVTGVSEEEFSGTVKVKLGPIALQYAGSGTFVERDDDAHTATIRANGKDRRGNGTAGATVTIALAPDGDGTAVDVTTDLAVTGKPAQFGRGVMQDVSDKLLGQFVACLEQRLTAAPAAASGAEADDTSASSPGEVSDASGAPAAAEVAGASGTTPAPSARSAPSHAAPPPAADDALDLGAAVVPVLLRSYAPHLVAALVGFVLGVLVGRRRR</sequence>
<feature type="compositionally biased region" description="Low complexity" evidence="1">
    <location>
        <begin position="152"/>
        <end position="198"/>
    </location>
</feature>
<dbReference type="EMBL" id="CAJB01000157">
    <property type="protein sequence ID" value="CCH77971.1"/>
    <property type="molecule type" value="Genomic_DNA"/>
</dbReference>